<dbReference type="Proteomes" id="UP000000305">
    <property type="component" value="Unassembled WGS sequence"/>
</dbReference>
<gene>
    <name evidence="1" type="ORF">DAPPUDRAFT_345302</name>
</gene>
<dbReference type="HOGENOM" id="CLU_200702_0_0_1"/>
<dbReference type="AlphaFoldDB" id="E9I7A8"/>
<dbReference type="KEGG" id="dpx:DAPPUDRAFT_345302"/>
<dbReference type="EMBL" id="GL737099">
    <property type="protein sequence ID" value="EFX60122.1"/>
    <property type="molecule type" value="Genomic_DNA"/>
</dbReference>
<sequence length="54" mass="6112">MANCRQYSCYPSSDFSVLGLLVLPSSVRFHLYVLFPARQPSAIVRGSLWLRVPI</sequence>
<keyword evidence="2" id="KW-1185">Reference proteome</keyword>
<protein>
    <submittedName>
        <fullName evidence="1">Uncharacterized protein</fullName>
    </submittedName>
</protein>
<dbReference type="PhylomeDB" id="E9I7A8"/>
<accession>E9I7A8</accession>
<evidence type="ECO:0000313" key="1">
    <source>
        <dbReference type="EMBL" id="EFX60122.1"/>
    </source>
</evidence>
<dbReference type="InParanoid" id="E9I7A8"/>
<organism evidence="1 2">
    <name type="scientific">Daphnia pulex</name>
    <name type="common">Water flea</name>
    <dbReference type="NCBI Taxonomy" id="6669"/>
    <lineage>
        <taxon>Eukaryota</taxon>
        <taxon>Metazoa</taxon>
        <taxon>Ecdysozoa</taxon>
        <taxon>Arthropoda</taxon>
        <taxon>Crustacea</taxon>
        <taxon>Branchiopoda</taxon>
        <taxon>Diplostraca</taxon>
        <taxon>Cladocera</taxon>
        <taxon>Anomopoda</taxon>
        <taxon>Daphniidae</taxon>
        <taxon>Daphnia</taxon>
    </lineage>
</organism>
<proteinExistence type="predicted"/>
<evidence type="ECO:0000313" key="2">
    <source>
        <dbReference type="Proteomes" id="UP000000305"/>
    </source>
</evidence>
<reference evidence="1 2" key="1">
    <citation type="journal article" date="2011" name="Science">
        <title>The ecoresponsive genome of Daphnia pulex.</title>
        <authorList>
            <person name="Colbourne J.K."/>
            <person name="Pfrender M.E."/>
            <person name="Gilbert D."/>
            <person name="Thomas W.K."/>
            <person name="Tucker A."/>
            <person name="Oakley T.H."/>
            <person name="Tokishita S."/>
            <person name="Aerts A."/>
            <person name="Arnold G.J."/>
            <person name="Basu M.K."/>
            <person name="Bauer D.J."/>
            <person name="Caceres C.E."/>
            <person name="Carmel L."/>
            <person name="Casola C."/>
            <person name="Choi J.H."/>
            <person name="Detter J.C."/>
            <person name="Dong Q."/>
            <person name="Dusheyko S."/>
            <person name="Eads B.D."/>
            <person name="Frohlich T."/>
            <person name="Geiler-Samerotte K.A."/>
            <person name="Gerlach D."/>
            <person name="Hatcher P."/>
            <person name="Jogdeo S."/>
            <person name="Krijgsveld J."/>
            <person name="Kriventseva E.V."/>
            <person name="Kultz D."/>
            <person name="Laforsch C."/>
            <person name="Lindquist E."/>
            <person name="Lopez J."/>
            <person name="Manak J.R."/>
            <person name="Muller J."/>
            <person name="Pangilinan J."/>
            <person name="Patwardhan R.P."/>
            <person name="Pitluck S."/>
            <person name="Pritham E.J."/>
            <person name="Rechtsteiner A."/>
            <person name="Rho M."/>
            <person name="Rogozin I.B."/>
            <person name="Sakarya O."/>
            <person name="Salamov A."/>
            <person name="Schaack S."/>
            <person name="Shapiro H."/>
            <person name="Shiga Y."/>
            <person name="Skalitzky C."/>
            <person name="Smith Z."/>
            <person name="Souvorov A."/>
            <person name="Sung W."/>
            <person name="Tang Z."/>
            <person name="Tsuchiya D."/>
            <person name="Tu H."/>
            <person name="Vos H."/>
            <person name="Wang M."/>
            <person name="Wolf Y.I."/>
            <person name="Yamagata H."/>
            <person name="Yamada T."/>
            <person name="Ye Y."/>
            <person name="Shaw J.R."/>
            <person name="Andrews J."/>
            <person name="Crease T.J."/>
            <person name="Tang H."/>
            <person name="Lucas S.M."/>
            <person name="Robertson H.M."/>
            <person name="Bork P."/>
            <person name="Koonin E.V."/>
            <person name="Zdobnov E.M."/>
            <person name="Grigoriev I.V."/>
            <person name="Lynch M."/>
            <person name="Boore J.L."/>
        </authorList>
    </citation>
    <scope>NUCLEOTIDE SEQUENCE [LARGE SCALE GENOMIC DNA]</scope>
</reference>
<name>E9I7A8_DAPPU</name>